<feature type="compositionally biased region" description="Low complexity" evidence="1">
    <location>
        <begin position="434"/>
        <end position="449"/>
    </location>
</feature>
<comment type="caution">
    <text evidence="3">The sequence shown here is derived from an EMBL/GenBank/DDBJ whole genome shotgun (WGS) entry which is preliminary data.</text>
</comment>
<proteinExistence type="predicted"/>
<feature type="compositionally biased region" description="Polar residues" evidence="1">
    <location>
        <begin position="189"/>
        <end position="211"/>
    </location>
</feature>
<gene>
    <name evidence="3" type="ORF">ANDGO_07717</name>
</gene>
<dbReference type="InterPro" id="IPR036572">
    <property type="entry name" value="Doublecortin_dom_sf"/>
</dbReference>
<keyword evidence="4" id="KW-1185">Reference proteome</keyword>
<dbReference type="GO" id="GO:0030496">
    <property type="term" value="C:midbody"/>
    <property type="evidence" value="ECO:0007669"/>
    <property type="project" value="TreeGrafter"/>
</dbReference>
<dbReference type="SUPFAM" id="SSF52540">
    <property type="entry name" value="P-loop containing nucleoside triphosphate hydrolases"/>
    <property type="match status" value="1"/>
</dbReference>
<dbReference type="OrthoDB" id="9999986at2759"/>
<dbReference type="Gene3D" id="3.10.20.230">
    <property type="entry name" value="Doublecortin domain"/>
    <property type="match status" value="1"/>
</dbReference>
<dbReference type="GO" id="GO:0008017">
    <property type="term" value="F:microtubule binding"/>
    <property type="evidence" value="ECO:0007669"/>
    <property type="project" value="InterPro"/>
</dbReference>
<feature type="domain" description="DCDC1 second doublecortin-like" evidence="2">
    <location>
        <begin position="16"/>
        <end position="83"/>
    </location>
</feature>
<dbReference type="PANTHER" id="PTHR46302:SF3">
    <property type="entry name" value="DOUBLECORTIN DOMAIN-CONTAINING PROTEIN 1"/>
    <property type="match status" value="1"/>
</dbReference>
<dbReference type="InterPro" id="IPR056415">
    <property type="entry name" value="DCX2_DCDC1"/>
</dbReference>
<feature type="compositionally biased region" description="Polar residues" evidence="1">
    <location>
        <begin position="120"/>
        <end position="143"/>
    </location>
</feature>
<protein>
    <submittedName>
        <fullName evidence="3">Putative mitochondrial protein</fullName>
    </submittedName>
</protein>
<dbReference type="SUPFAM" id="SSF89837">
    <property type="entry name" value="Doublecortin (DC)"/>
    <property type="match status" value="1"/>
</dbReference>
<feature type="compositionally biased region" description="Polar residues" evidence="1">
    <location>
        <begin position="303"/>
        <end position="316"/>
    </location>
</feature>
<dbReference type="Proteomes" id="UP000799049">
    <property type="component" value="Unassembled WGS sequence"/>
</dbReference>
<feature type="region of interest" description="Disordered" evidence="1">
    <location>
        <begin position="343"/>
        <end position="454"/>
    </location>
</feature>
<dbReference type="Pfam" id="PF24478">
    <property type="entry name" value="DCX2_DCDC1"/>
    <property type="match status" value="1"/>
</dbReference>
<reference evidence="3" key="1">
    <citation type="submission" date="2019-09" db="EMBL/GenBank/DDBJ databases">
        <title>The Mitochondrial Proteome of the Jakobid, Andalucia godoyi, a Protist With the Most Gene-Rich and Bacteria-Like Mitochondrial Genome.</title>
        <authorList>
            <person name="Gray M.W."/>
            <person name="Burger G."/>
            <person name="Derelle R."/>
            <person name="Klimes V."/>
            <person name="Leger M."/>
            <person name="Sarrasin M."/>
            <person name="Vlcek C."/>
            <person name="Roger A.J."/>
            <person name="Elias M."/>
            <person name="Lang B.F."/>
        </authorList>
    </citation>
    <scope>NUCLEOTIDE SEQUENCE</scope>
    <source>
        <strain evidence="3">And28</strain>
    </source>
</reference>
<sequence length="863" mass="94209">MFQYASQHPLTSGLSRRRIQLFRNAVSEQKPISTVVPETFAQLLDICTEKLNLRRRARLLFSYSGKPLLTLRDIKDGMQIFVSCGEDFAGLRSPVRVAASSLSSRNSPRVSAFEKEFEGTSVSTPHSTAVHNSGETQPPQNSDSIRHSSMDAGQRPLSSSSPSSTPLSHRGDLLSAGSASVKEGENPVIYTSSHHYNDLPTSGRSSSLSTRQELERLRRDLELEIDRGNTLESSLEALLSDFKNLVSSERRKKESTNAAYFAPIQTHNNDVFDDDPFATASPIRQGDSGSNDDSIRTEESAGASGQNASTAHQTASGAPATASCRGNSSTGASNCTTAIHAGAAASARPASRNSDAGTRTRTPTRTETGDEAGAAASARPASRNSDAGTRTRTPTRTETGDEAGAAASARPASRNSDAMVESSSTVDIDFAQTPAARRASESASPPSIRKVGRGFSKLSKSQKEVLLRIREAVRADANISSGELVSAAFSEMWQNCTSEVRLFLQSFVDMEENGRILYFEAIMSSLIEQSICPSLPDRHLCFPETILSYLREVLERQIRVINNERSLAHLCVAVLGPRRSGKTTLVYLLCRLAARLFLNNGQWKKVFVFSVNWSHLLQMDKSMEAFYYRFVDTLFASLCKQKASLVPYKSGLILFFRKIISQKSIASLPQEFVRRHCSAAAVFRSYSQRMLVCWHETSNLDEFLRLTFGLPRYVSEAFCFHDVLFIADHFDAANVTLCRDGGSLGENSLRPVSSFAAQGMANSMLIVSCVDPQSMMNCFSQDPETEVLLDSIEAIDTTHLVADDTIRSLYPELPADIQVSSAPVDDASPHADGLSSFLGCPAYLARLLRAYRLDPASSTSSYL</sequence>
<evidence type="ECO:0000313" key="3">
    <source>
        <dbReference type="EMBL" id="KAF0852340.1"/>
    </source>
</evidence>
<name>A0A8K0AI46_ANDGO</name>
<dbReference type="InterPro" id="IPR027417">
    <property type="entry name" value="P-loop_NTPase"/>
</dbReference>
<evidence type="ECO:0000313" key="4">
    <source>
        <dbReference type="Proteomes" id="UP000799049"/>
    </source>
</evidence>
<accession>A0A8K0AI46</accession>
<dbReference type="AlphaFoldDB" id="A0A8K0AI46"/>
<dbReference type="PANTHER" id="PTHR46302">
    <property type="entry name" value="DOUBLECORTIN DOMAIN-CONTAINING PROTEIN 1"/>
    <property type="match status" value="1"/>
</dbReference>
<feature type="compositionally biased region" description="Low complexity" evidence="1">
    <location>
        <begin position="343"/>
        <end position="418"/>
    </location>
</feature>
<evidence type="ECO:0000256" key="1">
    <source>
        <dbReference type="SAM" id="MobiDB-lite"/>
    </source>
</evidence>
<dbReference type="GO" id="GO:0035556">
    <property type="term" value="P:intracellular signal transduction"/>
    <property type="evidence" value="ECO:0007669"/>
    <property type="project" value="InterPro"/>
</dbReference>
<dbReference type="EMBL" id="VRVR01000044">
    <property type="protein sequence ID" value="KAF0852340.1"/>
    <property type="molecule type" value="Genomic_DNA"/>
</dbReference>
<feature type="region of interest" description="Disordered" evidence="1">
    <location>
        <begin position="108"/>
        <end position="212"/>
    </location>
</feature>
<dbReference type="GO" id="GO:1902412">
    <property type="term" value="P:regulation of mitotic cytokinesis"/>
    <property type="evidence" value="ECO:0007669"/>
    <property type="project" value="InterPro"/>
</dbReference>
<feature type="compositionally biased region" description="Low complexity" evidence="1">
    <location>
        <begin position="156"/>
        <end position="168"/>
    </location>
</feature>
<dbReference type="InterPro" id="IPR043188">
    <property type="entry name" value="DCDC1"/>
</dbReference>
<feature type="region of interest" description="Disordered" evidence="1">
    <location>
        <begin position="267"/>
        <end position="331"/>
    </location>
</feature>
<evidence type="ECO:0000259" key="2">
    <source>
        <dbReference type="Pfam" id="PF24478"/>
    </source>
</evidence>
<organism evidence="3 4">
    <name type="scientific">Andalucia godoyi</name>
    <name type="common">Flagellate</name>
    <dbReference type="NCBI Taxonomy" id="505711"/>
    <lineage>
        <taxon>Eukaryota</taxon>
        <taxon>Discoba</taxon>
        <taxon>Jakobida</taxon>
        <taxon>Andalucina</taxon>
        <taxon>Andaluciidae</taxon>
        <taxon>Andalucia</taxon>
    </lineage>
</organism>